<dbReference type="KEGG" id="geo:Geob_3776"/>
<feature type="transmembrane region" description="Helical" evidence="1">
    <location>
        <begin position="56"/>
        <end position="80"/>
    </location>
</feature>
<dbReference type="AlphaFoldDB" id="B9M7K8"/>
<dbReference type="RefSeq" id="WP_012648840.1">
    <property type="nucleotide sequence ID" value="NC_011979.1"/>
</dbReference>
<evidence type="ECO:0000313" key="2">
    <source>
        <dbReference type="EMBL" id="ACM22114.1"/>
    </source>
</evidence>
<dbReference type="HOGENOM" id="CLU_1945677_0_0_7"/>
<dbReference type="EMBL" id="CP001390">
    <property type="protein sequence ID" value="ACM22114.1"/>
    <property type="molecule type" value="Genomic_DNA"/>
</dbReference>
<organism evidence="2 3">
    <name type="scientific">Geotalea daltonii (strain DSM 22248 / JCM 15807 / FRC-32)</name>
    <name type="common">Geobacter daltonii</name>
    <dbReference type="NCBI Taxonomy" id="316067"/>
    <lineage>
        <taxon>Bacteria</taxon>
        <taxon>Pseudomonadati</taxon>
        <taxon>Thermodesulfobacteriota</taxon>
        <taxon>Desulfuromonadia</taxon>
        <taxon>Geobacterales</taxon>
        <taxon>Geobacteraceae</taxon>
        <taxon>Geotalea</taxon>
    </lineage>
</organism>
<name>B9M7K8_GEODF</name>
<evidence type="ECO:0000313" key="3">
    <source>
        <dbReference type="Proteomes" id="UP000007721"/>
    </source>
</evidence>
<gene>
    <name evidence="2" type="ordered locus">Geob_3776</name>
</gene>
<keyword evidence="3" id="KW-1185">Reference proteome</keyword>
<dbReference type="Proteomes" id="UP000007721">
    <property type="component" value="Chromosome"/>
</dbReference>
<reference evidence="2 3" key="1">
    <citation type="submission" date="2009-01" db="EMBL/GenBank/DDBJ databases">
        <title>Complete sequence of Geobacter sp. FRC-32.</title>
        <authorList>
            <consortium name="US DOE Joint Genome Institute"/>
            <person name="Lucas S."/>
            <person name="Copeland A."/>
            <person name="Lapidus A."/>
            <person name="Glavina del Rio T."/>
            <person name="Dalin E."/>
            <person name="Tice H."/>
            <person name="Bruce D."/>
            <person name="Goodwin L."/>
            <person name="Pitluck S."/>
            <person name="Saunders E."/>
            <person name="Brettin T."/>
            <person name="Detter J.C."/>
            <person name="Han C."/>
            <person name="Larimer F."/>
            <person name="Land M."/>
            <person name="Hauser L."/>
            <person name="Kyrpides N."/>
            <person name="Ovchinnikova G."/>
            <person name="Kostka J."/>
            <person name="Richardson P."/>
        </authorList>
    </citation>
    <scope>NUCLEOTIDE SEQUENCE [LARGE SCALE GENOMIC DNA]</scope>
    <source>
        <strain evidence="3">DSM 22248 / JCM 15807 / FRC-32</strain>
    </source>
</reference>
<evidence type="ECO:0000256" key="1">
    <source>
        <dbReference type="SAM" id="Phobius"/>
    </source>
</evidence>
<proteinExistence type="predicted"/>
<feature type="transmembrane region" description="Helical" evidence="1">
    <location>
        <begin position="6"/>
        <end position="24"/>
    </location>
</feature>
<feature type="transmembrane region" description="Helical" evidence="1">
    <location>
        <begin position="31"/>
        <end position="50"/>
    </location>
</feature>
<protein>
    <submittedName>
        <fullName evidence="2">Uncharacterized protein</fullName>
    </submittedName>
</protein>
<keyword evidence="1" id="KW-0472">Membrane</keyword>
<keyword evidence="1" id="KW-1133">Transmembrane helix</keyword>
<keyword evidence="1" id="KW-0812">Transmembrane</keyword>
<sequence length="129" mass="14018">MFFAGIGLALIIAFILTLILGRGFKQFAYADLIGLFFIIFLATWAGGLWIQPVGPAMWGVSFTVFIVVGVLVALMVAATLPTPSHRKAHPPPTGGPIDRIHQESFLNVFVVMIILTLIAAIIYRLTQPP</sequence>
<dbReference type="OrthoDB" id="897258at2"/>
<feature type="transmembrane region" description="Helical" evidence="1">
    <location>
        <begin position="105"/>
        <end position="125"/>
    </location>
</feature>
<accession>B9M7K8</accession>